<organism evidence="1 2">
    <name type="scientific">Algivirga pacifica</name>
    <dbReference type="NCBI Taxonomy" id="1162670"/>
    <lineage>
        <taxon>Bacteria</taxon>
        <taxon>Pseudomonadati</taxon>
        <taxon>Bacteroidota</taxon>
        <taxon>Cytophagia</taxon>
        <taxon>Cytophagales</taxon>
        <taxon>Flammeovirgaceae</taxon>
        <taxon>Algivirga</taxon>
    </lineage>
</organism>
<dbReference type="Proteomes" id="UP001500298">
    <property type="component" value="Unassembled WGS sequence"/>
</dbReference>
<gene>
    <name evidence="1" type="ORF">GCM10023331_06090</name>
</gene>
<name>A0ABP9D1G4_9BACT</name>
<dbReference type="RefSeq" id="WP_345369101.1">
    <property type="nucleotide sequence ID" value="NZ_BAABJX010000011.1"/>
</dbReference>
<dbReference type="EMBL" id="BAABJX010000011">
    <property type="protein sequence ID" value="GAA4824315.1"/>
    <property type="molecule type" value="Genomic_DNA"/>
</dbReference>
<proteinExistence type="predicted"/>
<reference evidence="2" key="1">
    <citation type="journal article" date="2019" name="Int. J. Syst. Evol. Microbiol.">
        <title>The Global Catalogue of Microorganisms (GCM) 10K type strain sequencing project: providing services to taxonomists for standard genome sequencing and annotation.</title>
        <authorList>
            <consortium name="The Broad Institute Genomics Platform"/>
            <consortium name="The Broad Institute Genome Sequencing Center for Infectious Disease"/>
            <person name="Wu L."/>
            <person name="Ma J."/>
        </authorList>
    </citation>
    <scope>NUCLEOTIDE SEQUENCE [LARGE SCALE GENOMIC DNA]</scope>
    <source>
        <strain evidence="2">JCM 18326</strain>
    </source>
</reference>
<comment type="caution">
    <text evidence="1">The sequence shown here is derived from an EMBL/GenBank/DDBJ whole genome shotgun (WGS) entry which is preliminary data.</text>
</comment>
<accession>A0ABP9D1G4</accession>
<evidence type="ECO:0000313" key="2">
    <source>
        <dbReference type="Proteomes" id="UP001500298"/>
    </source>
</evidence>
<sequence>MTSKHNDHQRYYEECLKKAQALQGDSLEFTIEYVNYSLKKLPSGLYQLSSQHRKQRGRSVWKLEAFFHDYGTALQHAFEVKPVIAPPPVEKVMQSSRRPIVPGSKKLQPIQRQIAYKRDIKITIQATQEEKEQLDHLVYLAREATRLPISRMDLIQHLIKHGHDWLQQLEKEHKLSQNK</sequence>
<protein>
    <submittedName>
        <fullName evidence="1">Uncharacterized protein</fullName>
    </submittedName>
</protein>
<evidence type="ECO:0000313" key="1">
    <source>
        <dbReference type="EMBL" id="GAA4824315.1"/>
    </source>
</evidence>
<keyword evidence="2" id="KW-1185">Reference proteome</keyword>